<evidence type="ECO:0000256" key="3">
    <source>
        <dbReference type="ARBA" id="ARBA00023163"/>
    </source>
</evidence>
<dbReference type="Pfam" id="PF00196">
    <property type="entry name" value="GerE"/>
    <property type="match status" value="1"/>
</dbReference>
<gene>
    <name evidence="5" type="ORF">CK510_23635</name>
</gene>
<sequence>MLSSEFSNQYNITSTERGIFDDKDGDDYIDSQNIDSQKLLPLPQIYLLQAVIESFVDGILILTTEGELLHANECAREMCLQLLPENKGNGIPVEIWQVCESLIESRELFPNEKIFMEFEVDKQSVKLRIRVRWLEFDDNEDNYMIVTLEDCHESSQNMAIRDARKFGLTEREAEVWLLRRENFSYKEIAKQLYITINTVKKHLKNIYAKQQDMDFGQWA</sequence>
<name>A0A2A2TD73_9CYAN</name>
<proteinExistence type="predicted"/>
<dbReference type="PRINTS" id="PR00038">
    <property type="entry name" value="HTHLUXR"/>
</dbReference>
<comment type="caution">
    <text evidence="5">The sequence shown here is derived from an EMBL/GenBank/DDBJ whole genome shotgun (WGS) entry which is preliminary data.</text>
</comment>
<dbReference type="PANTHER" id="PTHR44688">
    <property type="entry name" value="DNA-BINDING TRANSCRIPTIONAL ACTIVATOR DEVR_DOSR"/>
    <property type="match status" value="1"/>
</dbReference>
<dbReference type="SMART" id="SM00421">
    <property type="entry name" value="HTH_LUXR"/>
    <property type="match status" value="1"/>
</dbReference>
<dbReference type="InterPro" id="IPR016032">
    <property type="entry name" value="Sig_transdc_resp-reg_C-effctor"/>
</dbReference>
<feature type="domain" description="HTH luxR-type" evidence="4">
    <location>
        <begin position="165"/>
        <end position="219"/>
    </location>
</feature>
<dbReference type="AlphaFoldDB" id="A0A2A2TD73"/>
<dbReference type="SUPFAM" id="SSF46894">
    <property type="entry name" value="C-terminal effector domain of the bipartite response regulators"/>
    <property type="match status" value="1"/>
</dbReference>
<dbReference type="EMBL" id="NTFS01000356">
    <property type="protein sequence ID" value="PAX51651.1"/>
    <property type="molecule type" value="Genomic_DNA"/>
</dbReference>
<dbReference type="GO" id="GO:0006355">
    <property type="term" value="P:regulation of DNA-templated transcription"/>
    <property type="evidence" value="ECO:0007669"/>
    <property type="project" value="InterPro"/>
</dbReference>
<evidence type="ECO:0000313" key="5">
    <source>
        <dbReference type="EMBL" id="PAX51651.1"/>
    </source>
</evidence>
<accession>A0A2A2TD73</accession>
<dbReference type="GO" id="GO:0003677">
    <property type="term" value="F:DNA binding"/>
    <property type="evidence" value="ECO:0007669"/>
    <property type="project" value="UniProtKB-KW"/>
</dbReference>
<keyword evidence="6" id="KW-1185">Reference proteome</keyword>
<dbReference type="Proteomes" id="UP000218238">
    <property type="component" value="Unassembled WGS sequence"/>
</dbReference>
<reference evidence="5 6" key="1">
    <citation type="submission" date="2017-08" db="EMBL/GenBank/DDBJ databases">
        <title>Draft genome sequence of filamentous cyanobacterium Calothrix elsteri CCALA 953.</title>
        <authorList>
            <person name="Gagunashvili A.N."/>
            <person name="Elster J."/>
            <person name="Andresson O.S."/>
        </authorList>
    </citation>
    <scope>NUCLEOTIDE SEQUENCE [LARGE SCALE GENOMIC DNA]</scope>
    <source>
        <strain evidence="5 6">CCALA 953</strain>
    </source>
</reference>
<dbReference type="InterPro" id="IPR036388">
    <property type="entry name" value="WH-like_DNA-bd_sf"/>
</dbReference>
<protein>
    <submittedName>
        <fullName evidence="5">Helix-turn-helix transcriptional regulator</fullName>
    </submittedName>
</protein>
<dbReference type="CDD" id="cd06170">
    <property type="entry name" value="LuxR_C_like"/>
    <property type="match status" value="1"/>
</dbReference>
<dbReference type="RefSeq" id="WP_095724008.1">
    <property type="nucleotide sequence ID" value="NZ_NTFS01000356.1"/>
</dbReference>
<dbReference type="OrthoDB" id="9797341at2"/>
<keyword evidence="2" id="KW-0238">DNA-binding</keyword>
<organism evidence="5 6">
    <name type="scientific">Brunnivagina elsteri CCALA 953</name>
    <dbReference type="NCBI Taxonomy" id="987040"/>
    <lineage>
        <taxon>Bacteria</taxon>
        <taxon>Bacillati</taxon>
        <taxon>Cyanobacteriota</taxon>
        <taxon>Cyanophyceae</taxon>
        <taxon>Nostocales</taxon>
        <taxon>Calotrichaceae</taxon>
        <taxon>Brunnivagina</taxon>
    </lineage>
</organism>
<evidence type="ECO:0000256" key="2">
    <source>
        <dbReference type="ARBA" id="ARBA00023125"/>
    </source>
</evidence>
<dbReference type="PANTHER" id="PTHR44688:SF16">
    <property type="entry name" value="DNA-BINDING TRANSCRIPTIONAL ACTIVATOR DEVR_DOSR"/>
    <property type="match status" value="1"/>
</dbReference>
<dbReference type="Gene3D" id="1.10.10.10">
    <property type="entry name" value="Winged helix-like DNA-binding domain superfamily/Winged helix DNA-binding domain"/>
    <property type="match status" value="1"/>
</dbReference>
<dbReference type="InterPro" id="IPR000792">
    <property type="entry name" value="Tscrpt_reg_LuxR_C"/>
</dbReference>
<evidence type="ECO:0000259" key="4">
    <source>
        <dbReference type="SMART" id="SM00421"/>
    </source>
</evidence>
<keyword evidence="3" id="KW-0804">Transcription</keyword>
<evidence type="ECO:0000256" key="1">
    <source>
        <dbReference type="ARBA" id="ARBA00023015"/>
    </source>
</evidence>
<keyword evidence="1" id="KW-0805">Transcription regulation</keyword>
<evidence type="ECO:0000313" key="6">
    <source>
        <dbReference type="Proteomes" id="UP000218238"/>
    </source>
</evidence>